<keyword evidence="1" id="KW-0802">TPR repeat</keyword>
<reference evidence="3 4" key="1">
    <citation type="submission" date="2015-02" db="EMBL/GenBank/DDBJ databases">
        <title>Genome Sequencing of Rickettsiales.</title>
        <authorList>
            <person name="Daugherty S.C."/>
            <person name="Su Q."/>
            <person name="Abolude K."/>
            <person name="Beier-Sexton M."/>
            <person name="Carlyon J.A."/>
            <person name="Carter R."/>
            <person name="Day N.P."/>
            <person name="Dumler S.J."/>
            <person name="Dyachenko V."/>
            <person name="Godinez A."/>
            <person name="Kurtti T.J."/>
            <person name="Lichay M."/>
            <person name="Mullins K.E."/>
            <person name="Ott S."/>
            <person name="Pappas-Brown V."/>
            <person name="Paris D.H."/>
            <person name="Patel P."/>
            <person name="Richards A.L."/>
            <person name="Sadzewicz L."/>
            <person name="Sears K."/>
            <person name="Seidman D."/>
            <person name="Sengamalay N."/>
            <person name="Stenos J."/>
            <person name="Tallon L.J."/>
            <person name="Vincent G."/>
            <person name="Fraser C.M."/>
            <person name="Munderloh U."/>
            <person name="Dunning-Hotopp J.C."/>
        </authorList>
    </citation>
    <scope>NUCLEOTIDE SEQUENCE [LARGE SCALE GENOMIC DNA]</scope>
    <source>
        <strain evidence="3 4">RML An4</strain>
    </source>
</reference>
<gene>
    <name evidence="3" type="ORF">RBEAN4_0391</name>
</gene>
<protein>
    <submittedName>
        <fullName evidence="3">TPR repeat family protein</fullName>
    </submittedName>
</protein>
<dbReference type="PATRIC" id="fig|1359193.3.peg.373"/>
<accession>A0A0F3QD96</accession>
<dbReference type="Proteomes" id="UP000033661">
    <property type="component" value="Unassembled WGS sequence"/>
</dbReference>
<evidence type="ECO:0000256" key="1">
    <source>
        <dbReference type="PROSITE-ProRule" id="PRU00339"/>
    </source>
</evidence>
<evidence type="ECO:0000256" key="2">
    <source>
        <dbReference type="SAM" id="SignalP"/>
    </source>
</evidence>
<evidence type="ECO:0000313" key="3">
    <source>
        <dbReference type="EMBL" id="KJV89414.1"/>
    </source>
</evidence>
<dbReference type="InterPro" id="IPR027417">
    <property type="entry name" value="P-loop_NTPase"/>
</dbReference>
<dbReference type="PROSITE" id="PS50005">
    <property type="entry name" value="TPR"/>
    <property type="match status" value="1"/>
</dbReference>
<dbReference type="Gene3D" id="3.40.50.300">
    <property type="entry name" value="P-loop containing nucleotide triphosphate hydrolases"/>
    <property type="match status" value="1"/>
</dbReference>
<evidence type="ECO:0000313" key="4">
    <source>
        <dbReference type="Proteomes" id="UP000033661"/>
    </source>
</evidence>
<dbReference type="Pfam" id="PF13181">
    <property type="entry name" value="TPR_8"/>
    <property type="match status" value="2"/>
</dbReference>
<comment type="caution">
    <text evidence="3">The sequence shown here is derived from an EMBL/GenBank/DDBJ whole genome shotgun (WGS) entry which is preliminary data.</text>
</comment>
<name>A0A0F3QD96_RICBE</name>
<dbReference type="AlphaFoldDB" id="A0A0F3QD96"/>
<sequence length="753" mass="86021">MKKFLLLFIISIIPLNLFAQAKVNNIVAPVSYFINHIQQLNQIKTNLEKYRQTSIVGISGMGKTQLARMYAYGNKDNYNLIWFIDCNLNINDELLKLAKAINKAEGKTVIAEEAANVKKELMEYLGQSDKWLLVFDNLKVGENKKVQDFINWEHNGNIIFCSQDSDMMPYIVKAVPFKKQETIELANNILLDKDNNLVEFLVQEFKGYPVLIVQGAQILNNVPGLDKEKYKHQIQKSNDKIDYNISLVINQLSTSAKQLLSKIALLNNQSFSKDFLGIITDNKDNLNDDIFELSKFALITNIDASEDNPVFEMHDVIAQKILEKNGANNSKYLEEAVTKFINGTPKSVIKAFLYRNAKTVPDNIEVMTQNAEKYNIGTYKLLELKLKQIVQCDNSYDLAGGKKLVDWFDTNDRDGKYKLWLMNNEEKRVYAEYLNLIGWYYLKASNYKMSIEYFKKANKIFEDVKGYEEMKANVISGLTNTYIVIGDIQNAQENIKILEQKLADSSDRTSIYANKARLLYVEGKYPEALEQINQSIQAAISSGLDPNALFLTGDYLVKSGVLSKLGKYQEALNQVEQVYNMQKRVKKETNVIFGRIFTQKAIALFGLGEKDKALEYADKAIEIFKNNDKSFMSRRMPDVFNPAIAITCTIRGDILFASGKLEKALDSYMDARGIYFNVYRRNYKNVAQVSEVNLKGAKVACKRKDTLNYKFFAKPQIIDFGAEHPDSIEMLEYCKTYGMGLISNKAYIDKSKK</sequence>
<keyword evidence="2" id="KW-0732">Signal</keyword>
<feature type="signal peptide" evidence="2">
    <location>
        <begin position="1"/>
        <end position="21"/>
    </location>
</feature>
<dbReference type="SUPFAM" id="SSF48452">
    <property type="entry name" value="TPR-like"/>
    <property type="match status" value="1"/>
</dbReference>
<feature type="repeat" description="TPR" evidence="1">
    <location>
        <begin position="431"/>
        <end position="464"/>
    </location>
</feature>
<dbReference type="SMART" id="SM00028">
    <property type="entry name" value="TPR"/>
    <property type="match status" value="4"/>
</dbReference>
<dbReference type="Gene3D" id="1.25.40.10">
    <property type="entry name" value="Tetratricopeptide repeat domain"/>
    <property type="match status" value="2"/>
</dbReference>
<dbReference type="PANTHER" id="PTHR47691:SF3">
    <property type="entry name" value="HTH-TYPE TRANSCRIPTIONAL REGULATOR RV0890C-RELATED"/>
    <property type="match status" value="1"/>
</dbReference>
<dbReference type="InterPro" id="IPR019734">
    <property type="entry name" value="TPR_rpt"/>
</dbReference>
<dbReference type="SUPFAM" id="SSF52540">
    <property type="entry name" value="P-loop containing nucleoside triphosphate hydrolases"/>
    <property type="match status" value="1"/>
</dbReference>
<proteinExistence type="predicted"/>
<dbReference type="PANTHER" id="PTHR47691">
    <property type="entry name" value="REGULATOR-RELATED"/>
    <property type="match status" value="1"/>
</dbReference>
<organism evidence="3 4">
    <name type="scientific">Rickettsia bellii str. RML An4</name>
    <dbReference type="NCBI Taxonomy" id="1359193"/>
    <lineage>
        <taxon>Bacteria</taxon>
        <taxon>Pseudomonadati</taxon>
        <taxon>Pseudomonadota</taxon>
        <taxon>Alphaproteobacteria</taxon>
        <taxon>Rickettsiales</taxon>
        <taxon>Rickettsiaceae</taxon>
        <taxon>Rickettsieae</taxon>
        <taxon>Rickettsia</taxon>
        <taxon>belli group</taxon>
    </lineage>
</organism>
<feature type="chain" id="PRO_5002465632" evidence="2">
    <location>
        <begin position="22"/>
        <end position="753"/>
    </location>
</feature>
<keyword evidence="4" id="KW-1185">Reference proteome</keyword>
<dbReference type="InterPro" id="IPR011990">
    <property type="entry name" value="TPR-like_helical_dom_sf"/>
</dbReference>
<dbReference type="RefSeq" id="WP_045798797.1">
    <property type="nucleotide sequence ID" value="NZ_LAOI01000001.1"/>
</dbReference>
<dbReference type="EMBL" id="LAOI01000001">
    <property type="protein sequence ID" value="KJV89414.1"/>
    <property type="molecule type" value="Genomic_DNA"/>
</dbReference>